<protein>
    <recommendedName>
        <fullName evidence="2">Putative gamma-glutamylcyclotransferase</fullName>
    </recommendedName>
</protein>
<dbReference type="PANTHER" id="PTHR31544:SF2">
    <property type="entry name" value="AIG2-LIKE PROTEIN D"/>
    <property type="match status" value="1"/>
</dbReference>
<dbReference type="InterPro" id="IPR013024">
    <property type="entry name" value="GGCT-like"/>
</dbReference>
<dbReference type="GO" id="GO:0016740">
    <property type="term" value="F:transferase activity"/>
    <property type="evidence" value="ECO:0007669"/>
    <property type="project" value="UniProtKB-KW"/>
</dbReference>
<dbReference type="Gene3D" id="3.10.490.10">
    <property type="entry name" value="Gamma-glutamyl cyclotransferase-like"/>
    <property type="match status" value="1"/>
</dbReference>
<organism evidence="4 5">
    <name type="scientific">Parahaliea maris</name>
    <dbReference type="NCBI Taxonomy" id="2716870"/>
    <lineage>
        <taxon>Bacteria</taxon>
        <taxon>Pseudomonadati</taxon>
        <taxon>Pseudomonadota</taxon>
        <taxon>Gammaproteobacteria</taxon>
        <taxon>Cellvibrionales</taxon>
        <taxon>Halieaceae</taxon>
        <taxon>Parahaliea</taxon>
    </lineage>
</organism>
<name>A0A5C8ZX33_9GAMM</name>
<evidence type="ECO:0000256" key="1">
    <source>
        <dbReference type="ARBA" id="ARBA00022679"/>
    </source>
</evidence>
<sequence>MERLFVYGTLAPGRSNHYVLEDISGNWEAATLTAYMLDEGWGLEQGFPGIVPSDEGKEVRGSVFSSDHLSEYWSMIDEFEGSDYQRVLVQVRIESDEVIEAYVYALAT</sequence>
<proteinExistence type="predicted"/>
<accession>A0A5C8ZX33</accession>
<dbReference type="InterPro" id="IPR009288">
    <property type="entry name" value="AIG2-like_dom"/>
</dbReference>
<dbReference type="PANTHER" id="PTHR31544">
    <property type="entry name" value="AIG2-LIKE PROTEIN D"/>
    <property type="match status" value="1"/>
</dbReference>
<dbReference type="InterPro" id="IPR036568">
    <property type="entry name" value="GGCT-like_sf"/>
</dbReference>
<evidence type="ECO:0000259" key="3">
    <source>
        <dbReference type="Pfam" id="PF06094"/>
    </source>
</evidence>
<dbReference type="SUPFAM" id="SSF110857">
    <property type="entry name" value="Gamma-glutamyl cyclotransferase-like"/>
    <property type="match status" value="1"/>
</dbReference>
<evidence type="ECO:0000313" key="4">
    <source>
        <dbReference type="EMBL" id="TXS93075.1"/>
    </source>
</evidence>
<keyword evidence="5" id="KW-1185">Reference proteome</keyword>
<dbReference type="CDD" id="cd06661">
    <property type="entry name" value="GGCT_like"/>
    <property type="match status" value="1"/>
</dbReference>
<dbReference type="Pfam" id="PF06094">
    <property type="entry name" value="GGACT"/>
    <property type="match status" value="1"/>
</dbReference>
<evidence type="ECO:0000313" key="5">
    <source>
        <dbReference type="Proteomes" id="UP000321039"/>
    </source>
</evidence>
<gene>
    <name evidence="4" type="ORF">FV139_13235</name>
</gene>
<reference evidence="4 5" key="1">
    <citation type="submission" date="2019-08" db="EMBL/GenBank/DDBJ databases">
        <title>Parahaliea maris sp. nov., isolated from the surface seawater.</title>
        <authorList>
            <person name="Liu Y."/>
        </authorList>
    </citation>
    <scope>NUCLEOTIDE SEQUENCE [LARGE SCALE GENOMIC DNA]</scope>
    <source>
        <strain evidence="4 5">HSLHS9</strain>
    </source>
</reference>
<comment type="caution">
    <text evidence="4">The sequence shown here is derived from an EMBL/GenBank/DDBJ whole genome shotgun (WGS) entry which is preliminary data.</text>
</comment>
<keyword evidence="1 4" id="KW-0808">Transferase</keyword>
<dbReference type="InterPro" id="IPR045038">
    <property type="entry name" value="AIG2-like"/>
</dbReference>
<feature type="domain" description="Gamma-glutamylcyclotransferase AIG2-like" evidence="3">
    <location>
        <begin position="4"/>
        <end position="106"/>
    </location>
</feature>
<dbReference type="AlphaFoldDB" id="A0A5C8ZX33"/>
<evidence type="ECO:0000256" key="2">
    <source>
        <dbReference type="ARBA" id="ARBA00030602"/>
    </source>
</evidence>
<dbReference type="Proteomes" id="UP000321039">
    <property type="component" value="Unassembled WGS sequence"/>
</dbReference>
<dbReference type="EMBL" id="VRZA01000004">
    <property type="protein sequence ID" value="TXS93075.1"/>
    <property type="molecule type" value="Genomic_DNA"/>
</dbReference>